<feature type="compositionally biased region" description="Low complexity" evidence="1">
    <location>
        <begin position="10"/>
        <end position="20"/>
    </location>
</feature>
<reference evidence="2" key="1">
    <citation type="journal article" date="2019" name="BMC Genomics">
        <title>A new reference genome for Sorghum bicolor reveals high levels of sequence similarity between sweet and grain genotypes: implications for the genetics of sugar metabolism.</title>
        <authorList>
            <person name="Cooper E.A."/>
            <person name="Brenton Z.W."/>
            <person name="Flinn B.S."/>
            <person name="Jenkins J."/>
            <person name="Shu S."/>
            <person name="Flowers D."/>
            <person name="Luo F."/>
            <person name="Wang Y."/>
            <person name="Xia P."/>
            <person name="Barry K."/>
            <person name="Daum C."/>
            <person name="Lipzen A."/>
            <person name="Yoshinaga Y."/>
            <person name="Schmutz J."/>
            <person name="Saski C."/>
            <person name="Vermerris W."/>
            <person name="Kresovich S."/>
        </authorList>
    </citation>
    <scope>NUCLEOTIDE SEQUENCE</scope>
</reference>
<sequence>MDSDQDSVDDWVVLVSSSSSSDDEGVIALSSGCTTPNFSSRSGSATPNSDPDHDHATTKFLLAYAAAAADPDDPEGMYDLSDAEDTYATPPPSPPLPKPLSGLFHHTLTGDVAYAAFDPVVLPASASAALSRGHYVGKQLVPDPTFASFIPHEPVSALASTRGLVCLRGTVSNAYYVANPATFEHERLPKPAGVHTAKGEPAVVIAFDLDPRDSDPERADAGYKPFYRHYHVVVAFPIGDGIYSFESFSSRTGKWTMGADVSDAGFVHQGSGVGVLGCAFWRTSMGLFLCYEPVSRCADLVHAPEEVMQWHYWELGEMEGTLCVTCMDELVEAVVVIRLEFARHGAISWALTGHFEGGCLRGRKDVKLLRSQGKAEVVMWDPSSETVVAMDIEGRTTRTIRFTPGSAYYADFIPYVRSLAAVSANGKRAHAERSTAATNNGGGDFQAEA</sequence>
<organism evidence="2 3">
    <name type="scientific">Sorghum bicolor</name>
    <name type="common">Sorghum</name>
    <name type="synonym">Sorghum vulgare</name>
    <dbReference type="NCBI Taxonomy" id="4558"/>
    <lineage>
        <taxon>Eukaryota</taxon>
        <taxon>Viridiplantae</taxon>
        <taxon>Streptophyta</taxon>
        <taxon>Embryophyta</taxon>
        <taxon>Tracheophyta</taxon>
        <taxon>Spermatophyta</taxon>
        <taxon>Magnoliopsida</taxon>
        <taxon>Liliopsida</taxon>
        <taxon>Poales</taxon>
        <taxon>Poaceae</taxon>
        <taxon>PACMAD clade</taxon>
        <taxon>Panicoideae</taxon>
        <taxon>Andropogonodae</taxon>
        <taxon>Andropogoneae</taxon>
        <taxon>Sorghinae</taxon>
        <taxon>Sorghum</taxon>
    </lineage>
</organism>
<feature type="compositionally biased region" description="Acidic residues" evidence="1">
    <location>
        <begin position="73"/>
        <end position="85"/>
    </location>
</feature>
<evidence type="ECO:0000313" key="3">
    <source>
        <dbReference type="Proteomes" id="UP000807115"/>
    </source>
</evidence>
<evidence type="ECO:0000313" key="2">
    <source>
        <dbReference type="EMBL" id="KAG0521916.1"/>
    </source>
</evidence>
<feature type="region of interest" description="Disordered" evidence="1">
    <location>
        <begin position="1"/>
        <end position="54"/>
    </location>
</feature>
<name>A0A921QK60_SORBI</name>
<dbReference type="Proteomes" id="UP000807115">
    <property type="component" value="Chromosome 8"/>
</dbReference>
<feature type="compositionally biased region" description="Polar residues" evidence="1">
    <location>
        <begin position="31"/>
        <end position="49"/>
    </location>
</feature>
<feature type="region of interest" description="Disordered" evidence="1">
    <location>
        <begin position="73"/>
        <end position="98"/>
    </location>
</feature>
<gene>
    <name evidence="2" type="ORF">BDA96_08G203200</name>
</gene>
<dbReference type="InterPro" id="IPR055290">
    <property type="entry name" value="At3g26010-like"/>
</dbReference>
<dbReference type="EMBL" id="CM027687">
    <property type="protein sequence ID" value="KAG0521916.1"/>
    <property type="molecule type" value="Genomic_DNA"/>
</dbReference>
<feature type="compositionally biased region" description="Pro residues" evidence="1">
    <location>
        <begin position="89"/>
        <end position="98"/>
    </location>
</feature>
<accession>A0A921QK60</accession>
<protein>
    <submittedName>
        <fullName evidence="2">Uncharacterized protein</fullName>
    </submittedName>
</protein>
<reference evidence="2" key="2">
    <citation type="submission" date="2020-10" db="EMBL/GenBank/DDBJ databases">
        <authorList>
            <person name="Cooper E.A."/>
            <person name="Brenton Z.W."/>
            <person name="Flinn B.S."/>
            <person name="Jenkins J."/>
            <person name="Shu S."/>
            <person name="Flowers D."/>
            <person name="Luo F."/>
            <person name="Wang Y."/>
            <person name="Xia P."/>
            <person name="Barry K."/>
            <person name="Daum C."/>
            <person name="Lipzen A."/>
            <person name="Yoshinaga Y."/>
            <person name="Schmutz J."/>
            <person name="Saski C."/>
            <person name="Vermerris W."/>
            <person name="Kresovich S."/>
        </authorList>
    </citation>
    <scope>NUCLEOTIDE SEQUENCE</scope>
</reference>
<proteinExistence type="predicted"/>
<feature type="region of interest" description="Disordered" evidence="1">
    <location>
        <begin position="430"/>
        <end position="449"/>
    </location>
</feature>
<evidence type="ECO:0000256" key="1">
    <source>
        <dbReference type="SAM" id="MobiDB-lite"/>
    </source>
</evidence>
<dbReference type="PANTHER" id="PTHR35546:SF83">
    <property type="entry name" value="EXPRESSED PROTEIN"/>
    <property type="match status" value="1"/>
</dbReference>
<feature type="compositionally biased region" description="Gly residues" evidence="1">
    <location>
        <begin position="440"/>
        <end position="449"/>
    </location>
</feature>
<dbReference type="AlphaFoldDB" id="A0A921QK60"/>
<dbReference type="PANTHER" id="PTHR35546">
    <property type="entry name" value="F-BOX PROTEIN INTERACTION DOMAIN PROTEIN-RELATED"/>
    <property type="match status" value="1"/>
</dbReference>
<comment type="caution">
    <text evidence="2">The sequence shown here is derived from an EMBL/GenBank/DDBJ whole genome shotgun (WGS) entry which is preliminary data.</text>
</comment>